<feature type="chain" id="PRO_5045043580" evidence="1">
    <location>
        <begin position="21"/>
        <end position="246"/>
    </location>
</feature>
<dbReference type="Pfam" id="PF10670">
    <property type="entry name" value="DUF4198"/>
    <property type="match status" value="1"/>
</dbReference>
<dbReference type="GO" id="GO:0016874">
    <property type="term" value="F:ligase activity"/>
    <property type="evidence" value="ECO:0007669"/>
    <property type="project" value="UniProtKB-KW"/>
</dbReference>
<protein>
    <submittedName>
        <fullName evidence="2">ATP-dependent DNA ligase</fullName>
    </submittedName>
</protein>
<dbReference type="Proteomes" id="UP001053296">
    <property type="component" value="Chromosome"/>
</dbReference>
<gene>
    <name evidence="2" type="ORF">PSDVSF_09640</name>
</gene>
<keyword evidence="2" id="KW-0436">Ligase</keyword>
<dbReference type="InterPro" id="IPR019613">
    <property type="entry name" value="DUF4198"/>
</dbReference>
<evidence type="ECO:0000313" key="3">
    <source>
        <dbReference type="Proteomes" id="UP001053296"/>
    </source>
</evidence>
<dbReference type="EMBL" id="AP024485">
    <property type="protein sequence ID" value="BCS87722.1"/>
    <property type="molecule type" value="Genomic_DNA"/>
</dbReference>
<proteinExistence type="predicted"/>
<dbReference type="RefSeq" id="WP_229594244.1">
    <property type="nucleotide sequence ID" value="NZ_AP024485.1"/>
</dbReference>
<evidence type="ECO:0000256" key="1">
    <source>
        <dbReference type="SAM" id="SignalP"/>
    </source>
</evidence>
<feature type="signal peptide" evidence="1">
    <location>
        <begin position="1"/>
        <end position="20"/>
    </location>
</feature>
<organism evidence="2 3">
    <name type="scientific">Pseudodesulfovibrio sediminis</name>
    <dbReference type="NCBI Taxonomy" id="2810563"/>
    <lineage>
        <taxon>Bacteria</taxon>
        <taxon>Pseudomonadati</taxon>
        <taxon>Thermodesulfobacteriota</taxon>
        <taxon>Desulfovibrionia</taxon>
        <taxon>Desulfovibrionales</taxon>
        <taxon>Desulfovibrionaceae</taxon>
    </lineage>
</organism>
<sequence length="246" mass="27781">MKKCLLTGLFVLLMVSAAFAHFGMIIPDTDMVTQEKKSVDMVLSFSHPFEMVGMTLEKPEAFFVVIDNDKREDLLGTLQATKVMGNQAWSTSYTPKRPGLYGFVFNPVPYKEDAENNYIRHITKVVIDAYGEGEEWNTPVGLETEIVPLTRPFGNYAGNVFQGIVLLNGKPAPYTRVEVEYYNKDKKRSAPTDRMVTQEVIADGQGVFTFVCPWKGWWGFAGLNTAEKPYKGRELELGAVIWVEMR</sequence>
<evidence type="ECO:0000313" key="2">
    <source>
        <dbReference type="EMBL" id="BCS87722.1"/>
    </source>
</evidence>
<reference evidence="2" key="1">
    <citation type="journal article" date="2022" name="Arch. Microbiol.">
        <title>Pseudodesulfovibrio sediminis sp. nov., a mesophilic and neutrophilic sulfate-reducing bacterium isolated from sediment of a brackish lake.</title>
        <authorList>
            <person name="Takahashi A."/>
            <person name="Kojima H."/>
            <person name="Watanabe M."/>
            <person name="Fukui M."/>
        </authorList>
    </citation>
    <scope>NUCLEOTIDE SEQUENCE</scope>
    <source>
        <strain evidence="2">SF6</strain>
    </source>
</reference>
<name>A0ABN6EQH4_9BACT</name>
<keyword evidence="3" id="KW-1185">Reference proteome</keyword>
<accession>A0ABN6EQH4</accession>
<keyword evidence="1" id="KW-0732">Signal</keyword>